<dbReference type="Pfam" id="PF00042">
    <property type="entry name" value="Globin"/>
    <property type="match status" value="1"/>
</dbReference>
<evidence type="ECO:0000313" key="7">
    <source>
        <dbReference type="EMBL" id="MBG9390527.1"/>
    </source>
</evidence>
<evidence type="ECO:0000259" key="6">
    <source>
        <dbReference type="PROSITE" id="PS01033"/>
    </source>
</evidence>
<keyword evidence="1 5" id="KW-0349">Heme</keyword>
<dbReference type="PANTHER" id="PTHR43396:SF3">
    <property type="entry name" value="FLAVOHEMOPROTEIN"/>
    <property type="match status" value="1"/>
</dbReference>
<dbReference type="InterPro" id="IPR012292">
    <property type="entry name" value="Globin/Proto"/>
</dbReference>
<dbReference type="SUPFAM" id="SSF46458">
    <property type="entry name" value="Globin-like"/>
    <property type="match status" value="1"/>
</dbReference>
<evidence type="ECO:0000313" key="8">
    <source>
        <dbReference type="Proteomes" id="UP000651050"/>
    </source>
</evidence>
<dbReference type="GO" id="GO:0019825">
    <property type="term" value="F:oxygen binding"/>
    <property type="evidence" value="ECO:0007669"/>
    <property type="project" value="InterPro"/>
</dbReference>
<evidence type="ECO:0000256" key="5">
    <source>
        <dbReference type="RuleBase" id="RU000356"/>
    </source>
</evidence>
<dbReference type="EMBL" id="JADWYS010000001">
    <property type="protein sequence ID" value="MBG9390527.1"/>
    <property type="molecule type" value="Genomic_DNA"/>
</dbReference>
<dbReference type="AlphaFoldDB" id="A0A931MIY8"/>
<feature type="domain" description="Globin" evidence="6">
    <location>
        <begin position="1"/>
        <end position="134"/>
    </location>
</feature>
<dbReference type="GO" id="GO:0005344">
    <property type="term" value="F:oxygen carrier activity"/>
    <property type="evidence" value="ECO:0007669"/>
    <property type="project" value="UniProtKB-KW"/>
</dbReference>
<dbReference type="PROSITE" id="PS01033">
    <property type="entry name" value="GLOBIN"/>
    <property type="match status" value="1"/>
</dbReference>
<keyword evidence="8" id="KW-1185">Reference proteome</keyword>
<dbReference type="InterPro" id="IPR009050">
    <property type="entry name" value="Globin-like_sf"/>
</dbReference>
<dbReference type="PANTHER" id="PTHR43396">
    <property type="entry name" value="FLAVOHEMOPROTEIN"/>
    <property type="match status" value="1"/>
</dbReference>
<dbReference type="Gene3D" id="1.10.490.10">
    <property type="entry name" value="Globins"/>
    <property type="match status" value="1"/>
</dbReference>
<keyword evidence="4" id="KW-0408">Iron</keyword>
<evidence type="ECO:0000256" key="3">
    <source>
        <dbReference type="ARBA" id="ARBA00022723"/>
    </source>
</evidence>
<name>A0A931MIY8_9BURK</name>
<proteinExistence type="inferred from homology"/>
<comment type="caution">
    <text evidence="7">The sequence shown here is derived from an EMBL/GenBank/DDBJ whole genome shotgun (WGS) entry which is preliminary data.</text>
</comment>
<evidence type="ECO:0000256" key="2">
    <source>
        <dbReference type="ARBA" id="ARBA00022621"/>
    </source>
</evidence>
<sequence>MTPQQIELVQKTFAQVKPIAGDAAALFYARLFELDPSLRALFRKDMAVQGQMLMAMIGSAVASLRDLPRVVPVLRDMGARHAGYGVRDEHYATVGSALLWTLERGLGDAFTPEVSQAWAAAYAILSQTMIEGSRQAVAV</sequence>
<evidence type="ECO:0000256" key="1">
    <source>
        <dbReference type="ARBA" id="ARBA00022617"/>
    </source>
</evidence>
<evidence type="ECO:0000256" key="4">
    <source>
        <dbReference type="ARBA" id="ARBA00023004"/>
    </source>
</evidence>
<dbReference type="GO" id="GO:0071500">
    <property type="term" value="P:cellular response to nitrosative stress"/>
    <property type="evidence" value="ECO:0007669"/>
    <property type="project" value="TreeGrafter"/>
</dbReference>
<dbReference type="GO" id="GO:0046872">
    <property type="term" value="F:metal ion binding"/>
    <property type="evidence" value="ECO:0007669"/>
    <property type="project" value="UniProtKB-KW"/>
</dbReference>
<dbReference type="CDD" id="cd12131">
    <property type="entry name" value="HGbI-like"/>
    <property type="match status" value="1"/>
</dbReference>
<keyword evidence="7" id="KW-0675">Receptor</keyword>
<dbReference type="GO" id="GO:0020037">
    <property type="term" value="F:heme binding"/>
    <property type="evidence" value="ECO:0007669"/>
    <property type="project" value="InterPro"/>
</dbReference>
<dbReference type="Proteomes" id="UP000651050">
    <property type="component" value="Unassembled WGS sequence"/>
</dbReference>
<dbReference type="GO" id="GO:0071949">
    <property type="term" value="F:FAD binding"/>
    <property type="evidence" value="ECO:0007669"/>
    <property type="project" value="TreeGrafter"/>
</dbReference>
<dbReference type="GO" id="GO:0046210">
    <property type="term" value="P:nitric oxide catabolic process"/>
    <property type="evidence" value="ECO:0007669"/>
    <property type="project" value="TreeGrafter"/>
</dbReference>
<keyword evidence="2 5" id="KW-0561">Oxygen transport</keyword>
<dbReference type="RefSeq" id="WP_196988262.1">
    <property type="nucleotide sequence ID" value="NZ_JADWYS010000001.1"/>
</dbReference>
<comment type="similarity">
    <text evidence="5">Belongs to the globin family.</text>
</comment>
<organism evidence="7 8">
    <name type="scientific">Caenimonas aquaedulcis</name>
    <dbReference type="NCBI Taxonomy" id="2793270"/>
    <lineage>
        <taxon>Bacteria</taxon>
        <taxon>Pseudomonadati</taxon>
        <taxon>Pseudomonadota</taxon>
        <taxon>Betaproteobacteria</taxon>
        <taxon>Burkholderiales</taxon>
        <taxon>Comamonadaceae</taxon>
        <taxon>Caenimonas</taxon>
    </lineage>
</organism>
<dbReference type="InterPro" id="IPR000971">
    <property type="entry name" value="Globin"/>
</dbReference>
<accession>A0A931MIY8</accession>
<dbReference type="GO" id="GO:0008941">
    <property type="term" value="F:nitric oxide dioxygenase NAD(P)H activity"/>
    <property type="evidence" value="ECO:0007669"/>
    <property type="project" value="TreeGrafter"/>
</dbReference>
<reference evidence="7" key="1">
    <citation type="submission" date="2020-11" db="EMBL/GenBank/DDBJ databases">
        <title>Bacterial whole genome sequence for Caenimonas sp. DR4.4.</title>
        <authorList>
            <person name="Le V."/>
            <person name="Ko S.-R."/>
            <person name="Ahn C.-Y."/>
            <person name="Oh H.-M."/>
        </authorList>
    </citation>
    <scope>NUCLEOTIDE SEQUENCE</scope>
    <source>
        <strain evidence="7">DR4.4</strain>
    </source>
</reference>
<keyword evidence="5" id="KW-0813">Transport</keyword>
<gene>
    <name evidence="7" type="ORF">I5803_21025</name>
</gene>
<protein>
    <submittedName>
        <fullName evidence="7">Hemin receptor</fullName>
    </submittedName>
</protein>
<keyword evidence="3" id="KW-0479">Metal-binding</keyword>